<proteinExistence type="predicted"/>
<sequence length="115" mass="13410">MSRLLYEFVLYVMKNPIVEDPLPLQPENYVLKLFLELQLRVKEMGIQSCKTIRSNRLHGFPLRIAGYLMSSIPKRKNLASNLIRRNLFRERLPAPTILLLNVHSVAERTNNHLEG</sequence>
<keyword evidence="2" id="KW-1185">Reference proteome</keyword>
<protein>
    <submittedName>
        <fullName evidence="1">Uncharacterized protein</fullName>
    </submittedName>
</protein>
<dbReference type="Proteomes" id="UP000055048">
    <property type="component" value="Unassembled WGS sequence"/>
</dbReference>
<accession>A0A0V0T5A0</accession>
<name>A0A0V0T5A0_9BILA</name>
<evidence type="ECO:0000313" key="1">
    <source>
        <dbReference type="EMBL" id="KRX34203.1"/>
    </source>
</evidence>
<comment type="caution">
    <text evidence="1">The sequence shown here is derived from an EMBL/GenBank/DDBJ whole genome shotgun (WGS) entry which is preliminary data.</text>
</comment>
<reference evidence="1 2" key="1">
    <citation type="submission" date="2015-01" db="EMBL/GenBank/DDBJ databases">
        <title>Evolution of Trichinella species and genotypes.</title>
        <authorList>
            <person name="Korhonen P.K."/>
            <person name="Edoardo P."/>
            <person name="Giuseppe L.R."/>
            <person name="Gasser R.B."/>
        </authorList>
    </citation>
    <scope>NUCLEOTIDE SEQUENCE [LARGE SCALE GENOMIC DNA]</scope>
    <source>
        <strain evidence="1">ISS417</strain>
    </source>
</reference>
<dbReference type="OrthoDB" id="6778867at2759"/>
<evidence type="ECO:0000313" key="2">
    <source>
        <dbReference type="Proteomes" id="UP000055048"/>
    </source>
</evidence>
<dbReference type="EMBL" id="JYDJ01000609">
    <property type="protein sequence ID" value="KRX34203.1"/>
    <property type="molecule type" value="Genomic_DNA"/>
</dbReference>
<dbReference type="AlphaFoldDB" id="A0A0V0T5A0"/>
<organism evidence="1 2">
    <name type="scientific">Trichinella murrelli</name>
    <dbReference type="NCBI Taxonomy" id="144512"/>
    <lineage>
        <taxon>Eukaryota</taxon>
        <taxon>Metazoa</taxon>
        <taxon>Ecdysozoa</taxon>
        <taxon>Nematoda</taxon>
        <taxon>Enoplea</taxon>
        <taxon>Dorylaimia</taxon>
        <taxon>Trichinellida</taxon>
        <taxon>Trichinellidae</taxon>
        <taxon>Trichinella</taxon>
    </lineage>
</organism>
<gene>
    <name evidence="1" type="ORF">T05_11559</name>
</gene>